<gene>
    <name evidence="2" type="ordered locus">cgR_6054</name>
</gene>
<dbReference type="RefSeq" id="WP_044026948.1">
    <property type="nucleotide sequence ID" value="NC_009342.1"/>
</dbReference>
<accession>A0AB72VF98</accession>
<proteinExistence type="predicted"/>
<dbReference type="Pfam" id="PF09704">
    <property type="entry name" value="Cas_Cas5d"/>
    <property type="match status" value="1"/>
</dbReference>
<dbReference type="CDD" id="cd09645">
    <property type="entry name" value="Cas5_I-E"/>
    <property type="match status" value="1"/>
</dbReference>
<dbReference type="KEGG" id="cgt:cgR_6054"/>
<dbReference type="GO" id="GO:0003723">
    <property type="term" value="F:RNA binding"/>
    <property type="evidence" value="ECO:0007669"/>
    <property type="project" value="InterPro"/>
</dbReference>
<reference evidence="2" key="1">
    <citation type="journal article" date="2007" name="Microbiology">
        <title>Comparative analysis of the Corynebacterium glutamicum group and complete genome sequence of strain R.</title>
        <authorList>
            <person name="Yukawa H."/>
            <person name="Omumasaba C.A."/>
            <person name="Nonaka H."/>
            <person name="Kos P."/>
            <person name="Okai N."/>
            <person name="Suzuki N."/>
            <person name="Suda M."/>
            <person name="Tsuge Y."/>
            <person name="Watanabe J."/>
            <person name="Ikeda Y."/>
            <person name="Vertes A.A."/>
            <person name="Inui M."/>
        </authorList>
    </citation>
    <scope>NUCLEOTIDE SEQUENCE</scope>
    <source>
        <strain evidence="2">R</strain>
    </source>
</reference>
<dbReference type="GO" id="GO:0051607">
    <property type="term" value="P:defense response to virus"/>
    <property type="evidence" value="ECO:0007669"/>
    <property type="project" value="UniProtKB-KW"/>
</dbReference>
<dbReference type="NCBIfam" id="TIGR01868">
    <property type="entry name" value="casD_Cas5e"/>
    <property type="match status" value="1"/>
</dbReference>
<organism evidence="2">
    <name type="scientific">Corynebacterium glutamicum (strain R)</name>
    <dbReference type="NCBI Taxonomy" id="340322"/>
    <lineage>
        <taxon>Bacteria</taxon>
        <taxon>Bacillati</taxon>
        <taxon>Actinomycetota</taxon>
        <taxon>Actinomycetes</taxon>
        <taxon>Mycobacteriales</taxon>
        <taxon>Corynebacteriaceae</taxon>
        <taxon>Corynebacterium</taxon>
    </lineage>
</organism>
<name>A0AB72VF98_CORGB</name>
<dbReference type="GO" id="GO:0043571">
    <property type="term" value="P:maintenance of CRISPR repeat elements"/>
    <property type="evidence" value="ECO:0007669"/>
    <property type="project" value="InterPro"/>
</dbReference>
<evidence type="ECO:0000256" key="1">
    <source>
        <dbReference type="ARBA" id="ARBA00023118"/>
    </source>
</evidence>
<dbReference type="Proteomes" id="UP000006698">
    <property type="component" value="Chromosome"/>
</dbReference>
<dbReference type="EMBL" id="AP009044">
    <property type="protein sequence ID" value="BAQ21116.1"/>
    <property type="molecule type" value="Genomic_DNA"/>
</dbReference>
<dbReference type="Gene3D" id="3.30.70.2660">
    <property type="match status" value="1"/>
</dbReference>
<dbReference type="InterPro" id="IPR013422">
    <property type="entry name" value="CRISPR-assoc_prot_Cas5_N"/>
</dbReference>
<dbReference type="InterPro" id="IPR010147">
    <property type="entry name" value="CRISPR-assoc_prot_CasD"/>
</dbReference>
<sequence length="238" mass="26374">MTSSVYIRLAGPLQSWAGPVVSGNFVRTGMIPTSTALRGLIAGALGARRGQWPEWLEKVHFTVREDRSPIINDDFQTVGSREDEFHFRSRLAIMQGMKASSVKQLAFKPSSGDSVTTVIRRTYLSDAEFLVRITAENYTEEIDQALASPAFSTYLGKKAFAPAFPFYLGVGNASLLNLIPVVGRNEQKHAVVKIHELSMGDGFPSSQERVPQVDSRAEWFDALKDLKLVRRRTLLAGE</sequence>
<dbReference type="AlphaFoldDB" id="A0AB72VF98"/>
<keyword evidence="1" id="KW-0051">Antiviral defense</keyword>
<protein>
    <submittedName>
        <fullName evidence="2">CRISPR-associated protein</fullName>
    </submittedName>
</protein>
<dbReference type="NCBIfam" id="TIGR02593">
    <property type="entry name" value="CRISPR_cas5"/>
    <property type="match status" value="1"/>
</dbReference>
<evidence type="ECO:0000313" key="2">
    <source>
        <dbReference type="EMBL" id="BAQ21116.1"/>
    </source>
</evidence>
<dbReference type="InterPro" id="IPR021124">
    <property type="entry name" value="CRISPR-assoc_prot_Cas5"/>
</dbReference>